<dbReference type="EMBL" id="LSZQ01000041">
    <property type="protein sequence ID" value="KXU35943.1"/>
    <property type="molecule type" value="Genomic_DNA"/>
</dbReference>
<evidence type="ECO:0000259" key="1">
    <source>
        <dbReference type="Pfam" id="PF01408"/>
    </source>
</evidence>
<dbReference type="Pfam" id="PF22725">
    <property type="entry name" value="GFO_IDH_MocA_C3"/>
    <property type="match status" value="1"/>
</dbReference>
<feature type="domain" description="Gfo/Idh/MocA-like oxidoreductase N-terminal" evidence="1">
    <location>
        <begin position="12"/>
        <end position="131"/>
    </location>
</feature>
<accession>A0A139SMW7</accession>
<dbReference type="OrthoDB" id="9792935at2"/>
<dbReference type="InterPro" id="IPR000683">
    <property type="entry name" value="Gfo/Idh/MocA-like_OxRdtase_N"/>
</dbReference>
<dbReference type="InterPro" id="IPR051317">
    <property type="entry name" value="Gfo/Idh/MocA_oxidoreduct"/>
</dbReference>
<reference evidence="4" key="1">
    <citation type="submission" date="2016-02" db="EMBL/GenBank/DDBJ databases">
        <authorList>
            <person name="Sanders J.G."/>
            <person name="Lin J.Y."/>
            <person name="Wertz J.T."/>
            <person name="Russell J.A."/>
            <person name="Moreau C.S."/>
            <person name="Powell S."/>
        </authorList>
    </citation>
    <scope>NUCLEOTIDE SEQUENCE [LARGE SCALE GENOMIC DNA]</scope>
    <source>
        <strain evidence="4">CAG34</strain>
    </source>
</reference>
<proteinExistence type="predicted"/>
<sequence>MKTAAAKKASDIKVGVVGYGGSFSMANRHLKSVALAGMTPLAVVEPDKERRAVAAQDFPGIETYASVGEMLKKSEVGLVILVTPHNTHAPLALQCLRAGRHVVSEKPLALTTKECDAMIVAAKKSGVMLSAFHNRHWDGSIMRALEVLKSGVIGDLVRVEARSGGWGMPSEAWRGSRSISGGLLYDWGVHFLEYILQLADSEIVEVSGYSSSGFWAKKSKWKADTIEDDARAVVRFKSGVHATLALSQIDAHLKPGMVEVTGTKGTFVWEYGTHKLIVKDGEKTTVTEAKNPPELWDKYYENVAAHLSKGEKLIITPEWARRPIHIIDLAIQSAKKGRTLPAKYK</sequence>
<dbReference type="Pfam" id="PF01408">
    <property type="entry name" value="GFO_IDH_MocA"/>
    <property type="match status" value="1"/>
</dbReference>
<dbReference type="Gene3D" id="3.40.50.720">
    <property type="entry name" value="NAD(P)-binding Rossmann-like Domain"/>
    <property type="match status" value="1"/>
</dbReference>
<dbReference type="InterPro" id="IPR055170">
    <property type="entry name" value="GFO_IDH_MocA-like_dom"/>
</dbReference>
<dbReference type="STRING" id="1548207.AXK11_05320"/>
<dbReference type="SUPFAM" id="SSF51735">
    <property type="entry name" value="NAD(P)-binding Rossmann-fold domains"/>
    <property type="match status" value="1"/>
</dbReference>
<dbReference type="PANTHER" id="PTHR43708">
    <property type="entry name" value="CONSERVED EXPRESSED OXIDOREDUCTASE (EUROFUNG)"/>
    <property type="match status" value="1"/>
</dbReference>
<protein>
    <submittedName>
        <fullName evidence="3">Dehydrogenase</fullName>
    </submittedName>
</protein>
<evidence type="ECO:0000313" key="4">
    <source>
        <dbReference type="Proteomes" id="UP000070058"/>
    </source>
</evidence>
<evidence type="ECO:0000313" key="3">
    <source>
        <dbReference type="EMBL" id="KXU35943.1"/>
    </source>
</evidence>
<dbReference type="AlphaFoldDB" id="A0A139SMW7"/>
<dbReference type="GO" id="GO:0000166">
    <property type="term" value="F:nucleotide binding"/>
    <property type="evidence" value="ECO:0007669"/>
    <property type="project" value="InterPro"/>
</dbReference>
<dbReference type="PANTHER" id="PTHR43708:SF8">
    <property type="entry name" value="OXIDOREDUCTASE"/>
    <property type="match status" value="1"/>
</dbReference>
<comment type="caution">
    <text evidence="3">The sequence shown here is derived from an EMBL/GenBank/DDBJ whole genome shotgun (WGS) entry which is preliminary data.</text>
</comment>
<name>A0A139SMW7_9BACT</name>
<dbReference type="Gene3D" id="3.30.360.10">
    <property type="entry name" value="Dihydrodipicolinate Reductase, domain 2"/>
    <property type="match status" value="1"/>
</dbReference>
<organism evidence="3 4">
    <name type="scientific">Cephaloticoccus primus</name>
    <dbReference type="NCBI Taxonomy" id="1548207"/>
    <lineage>
        <taxon>Bacteria</taxon>
        <taxon>Pseudomonadati</taxon>
        <taxon>Verrucomicrobiota</taxon>
        <taxon>Opitutia</taxon>
        <taxon>Opitutales</taxon>
        <taxon>Opitutaceae</taxon>
        <taxon>Cephaloticoccus</taxon>
    </lineage>
</organism>
<gene>
    <name evidence="3" type="ORF">AXK11_05320</name>
</gene>
<feature type="domain" description="GFO/IDH/MocA-like oxidoreductase" evidence="2">
    <location>
        <begin position="143"/>
        <end position="267"/>
    </location>
</feature>
<dbReference type="RefSeq" id="WP_068629968.1">
    <property type="nucleotide sequence ID" value="NZ_LSZQ01000041.1"/>
</dbReference>
<dbReference type="Proteomes" id="UP000070058">
    <property type="component" value="Unassembled WGS sequence"/>
</dbReference>
<dbReference type="SUPFAM" id="SSF55347">
    <property type="entry name" value="Glyceraldehyde-3-phosphate dehydrogenase-like, C-terminal domain"/>
    <property type="match status" value="1"/>
</dbReference>
<evidence type="ECO:0000259" key="2">
    <source>
        <dbReference type="Pfam" id="PF22725"/>
    </source>
</evidence>
<dbReference type="InterPro" id="IPR036291">
    <property type="entry name" value="NAD(P)-bd_dom_sf"/>
</dbReference>
<keyword evidence="4" id="KW-1185">Reference proteome</keyword>